<keyword evidence="1" id="KW-1133">Transmembrane helix</keyword>
<dbReference type="EMBL" id="JACOPG010000002">
    <property type="protein sequence ID" value="MBC5686276.1"/>
    <property type="molecule type" value="Genomic_DNA"/>
</dbReference>
<evidence type="ECO:0000313" key="3">
    <source>
        <dbReference type="Proteomes" id="UP000643810"/>
    </source>
</evidence>
<protein>
    <recommendedName>
        <fullName evidence="4">Glycosyltransferase RgtA/B/C/D-like domain-containing protein</fullName>
    </recommendedName>
</protein>
<evidence type="ECO:0000313" key="2">
    <source>
        <dbReference type="EMBL" id="MBC5686276.1"/>
    </source>
</evidence>
<sequence length="661" mass="76558">MKEITIKLKGRDSWISVILGIYGALGAFISLSREATIDNSPDIDLESQIMLYTRTMYRSFSSNRLRTFLFALVIGILVYMVLQFSRTYKERLADLLFSLLFASGQLVAMIFKKWGGWYAMMDAMEESGVAEIQMYRIFLKWSAYVLISYFIVAAMMHFFRNFAEQQEIRGQAGRKIPPVLQILLMAVCMFVAWLPYFIYFYPGTSNEDTVIMIMEYNEIPSYIQTMSAVQADDIFITNHHPYILTLVFSWFIKLGLHFGDICIGVAAYVILQMIALSLVFAGCLYYIRTCGVTTKRMIGALLILMFLPIFPMYAICMLKDTVYATFCLIFIMMMHYVARTKGQAFRKVWFDLAMFAVACMMVLTKVYAMYILLIVGVVYLVKYRRTFAQIITSVILPVILYKVVFCGILLPALNVAPGGIQEALSVPFQQTARYVTEYGDQVTAAEKKAINKVLPYKKLAKKYNPELSDPVKKYYNQEATKQDLKNYFKVWWQMFLKHPEVYVESVLHNTYQYYDINKISSLVYYKFNDYLQLHDKEGQYTYLYVENTEEYLEQRYAINQLVLFSEKVPIVNIFASIGLWPWLFLFALLYNLKWKKKEAQALLLVPLITIAVCMVSPDNGNTRYVMPLLYTLPFLIPLELLPEKADDKKGMETAEIAEDQA</sequence>
<comment type="caution">
    <text evidence="2">The sequence shown here is derived from an EMBL/GenBank/DDBJ whole genome shotgun (WGS) entry which is preliminary data.</text>
</comment>
<keyword evidence="3" id="KW-1185">Reference proteome</keyword>
<feature type="transmembrane region" description="Helical" evidence="1">
    <location>
        <begin position="12"/>
        <end position="31"/>
    </location>
</feature>
<feature type="transmembrane region" description="Helical" evidence="1">
    <location>
        <begin position="179"/>
        <end position="201"/>
    </location>
</feature>
<dbReference type="Proteomes" id="UP000643810">
    <property type="component" value="Unassembled WGS sequence"/>
</dbReference>
<feature type="transmembrane region" description="Helical" evidence="1">
    <location>
        <begin position="321"/>
        <end position="338"/>
    </location>
</feature>
<proteinExistence type="predicted"/>
<keyword evidence="1" id="KW-0472">Membrane</keyword>
<feature type="transmembrane region" description="Helical" evidence="1">
    <location>
        <begin position="141"/>
        <end position="159"/>
    </location>
</feature>
<evidence type="ECO:0000256" key="1">
    <source>
        <dbReference type="SAM" id="Phobius"/>
    </source>
</evidence>
<keyword evidence="1" id="KW-0812">Transmembrane</keyword>
<dbReference type="RefSeq" id="WP_186854201.1">
    <property type="nucleotide sequence ID" value="NZ_JACOPG010000002.1"/>
</dbReference>
<organism evidence="2 3">
    <name type="scientific">Roseburia lenta</name>
    <dbReference type="NCBI Taxonomy" id="2763061"/>
    <lineage>
        <taxon>Bacteria</taxon>
        <taxon>Bacillati</taxon>
        <taxon>Bacillota</taxon>
        <taxon>Clostridia</taxon>
        <taxon>Lachnospirales</taxon>
        <taxon>Lachnospiraceae</taxon>
        <taxon>Roseburia</taxon>
    </lineage>
</organism>
<reference evidence="2 3" key="1">
    <citation type="submission" date="2020-08" db="EMBL/GenBank/DDBJ databases">
        <title>Genome public.</title>
        <authorList>
            <person name="Liu C."/>
            <person name="Sun Q."/>
        </authorList>
    </citation>
    <scope>NUCLEOTIDE SEQUENCE [LARGE SCALE GENOMIC DNA]</scope>
    <source>
        <strain evidence="2 3">NSJ-9</strain>
    </source>
</reference>
<feature type="transmembrane region" description="Helical" evidence="1">
    <location>
        <begin position="298"/>
        <end position="315"/>
    </location>
</feature>
<name>A0ABR7GFP6_9FIRM</name>
<gene>
    <name evidence="2" type="ORF">H8R94_06595</name>
</gene>
<feature type="transmembrane region" description="Helical" evidence="1">
    <location>
        <begin position="94"/>
        <end position="111"/>
    </location>
</feature>
<evidence type="ECO:0008006" key="4">
    <source>
        <dbReference type="Google" id="ProtNLM"/>
    </source>
</evidence>
<dbReference type="Pfam" id="PF19484">
    <property type="entry name" value="DUF6020"/>
    <property type="match status" value="1"/>
</dbReference>
<feature type="transmembrane region" description="Helical" evidence="1">
    <location>
        <begin position="65"/>
        <end position="82"/>
    </location>
</feature>
<feature type="transmembrane region" description="Helical" evidence="1">
    <location>
        <begin position="265"/>
        <end position="286"/>
    </location>
</feature>
<accession>A0ABR7GFP6</accession>
<feature type="transmembrane region" description="Helical" evidence="1">
    <location>
        <begin position="350"/>
        <end position="381"/>
    </location>
</feature>
<feature type="transmembrane region" description="Helical" evidence="1">
    <location>
        <begin position="570"/>
        <end position="592"/>
    </location>
</feature>
<feature type="transmembrane region" description="Helical" evidence="1">
    <location>
        <begin position="599"/>
        <end position="617"/>
    </location>
</feature>
<dbReference type="InterPro" id="IPR046062">
    <property type="entry name" value="DUF6020"/>
</dbReference>